<dbReference type="SMART" id="SM00283">
    <property type="entry name" value="MA"/>
    <property type="match status" value="1"/>
</dbReference>
<reference evidence="11 12" key="1">
    <citation type="submission" date="2019-08" db="EMBL/GenBank/DDBJ databases">
        <title>Amphibian skin-associated Pigmentiphaga: genome sequence and occurrence across geography and hosts.</title>
        <authorList>
            <person name="Bletz M.C."/>
            <person name="Bunk B."/>
            <person name="Sproeer C."/>
            <person name="Biwer P."/>
            <person name="Reiter S."/>
            <person name="Rabemananjara F.C.E."/>
            <person name="Schulz S."/>
            <person name="Overmann J."/>
            <person name="Vences M."/>
        </authorList>
    </citation>
    <scope>NUCLEOTIDE SEQUENCE [LARGE SCALE GENOMIC DNA]</scope>
    <source>
        <strain evidence="11 12">Mada1488</strain>
    </source>
</reference>
<feature type="transmembrane region" description="Helical" evidence="9">
    <location>
        <begin position="266"/>
        <end position="288"/>
    </location>
</feature>
<evidence type="ECO:0000256" key="1">
    <source>
        <dbReference type="ARBA" id="ARBA00004651"/>
    </source>
</evidence>
<dbReference type="CDD" id="cd11386">
    <property type="entry name" value="MCP_signal"/>
    <property type="match status" value="1"/>
</dbReference>
<evidence type="ECO:0000256" key="5">
    <source>
        <dbReference type="ARBA" id="ARBA00023136"/>
    </source>
</evidence>
<dbReference type="PANTHER" id="PTHR32089">
    <property type="entry name" value="METHYL-ACCEPTING CHEMOTAXIS PROTEIN MCPB"/>
    <property type="match status" value="1"/>
</dbReference>
<gene>
    <name evidence="11" type="ORF">FXN63_01280</name>
</gene>
<keyword evidence="2" id="KW-1003">Cell membrane</keyword>
<keyword evidence="4 9" id="KW-1133">Transmembrane helix</keyword>
<dbReference type="EMBL" id="CP043046">
    <property type="protein sequence ID" value="QEI04619.1"/>
    <property type="molecule type" value="Genomic_DNA"/>
</dbReference>
<evidence type="ECO:0000256" key="8">
    <source>
        <dbReference type="PROSITE-ProRule" id="PRU00284"/>
    </source>
</evidence>
<dbReference type="PANTHER" id="PTHR32089:SF112">
    <property type="entry name" value="LYSOZYME-LIKE PROTEIN-RELATED"/>
    <property type="match status" value="1"/>
</dbReference>
<organism evidence="11 12">
    <name type="scientific">Pigmentiphaga aceris</name>
    <dbReference type="NCBI Taxonomy" id="1940612"/>
    <lineage>
        <taxon>Bacteria</taxon>
        <taxon>Pseudomonadati</taxon>
        <taxon>Pseudomonadota</taxon>
        <taxon>Betaproteobacteria</taxon>
        <taxon>Burkholderiales</taxon>
        <taxon>Alcaligenaceae</taxon>
        <taxon>Pigmentiphaga</taxon>
    </lineage>
</organism>
<dbReference type="FunFam" id="1.10.287.950:FF:000001">
    <property type="entry name" value="Methyl-accepting chemotaxis sensory transducer"/>
    <property type="match status" value="1"/>
</dbReference>
<comment type="subcellular location">
    <subcellularLocation>
        <location evidence="1">Cell membrane</location>
        <topology evidence="1">Multi-pass membrane protein</topology>
    </subcellularLocation>
</comment>
<dbReference type="GO" id="GO:0005886">
    <property type="term" value="C:plasma membrane"/>
    <property type="evidence" value="ECO:0007669"/>
    <property type="project" value="UniProtKB-SubCell"/>
</dbReference>
<evidence type="ECO:0000256" key="7">
    <source>
        <dbReference type="ARBA" id="ARBA00029447"/>
    </source>
</evidence>
<evidence type="ECO:0000259" key="10">
    <source>
        <dbReference type="PROSITE" id="PS50111"/>
    </source>
</evidence>
<dbReference type="OrthoDB" id="9806477at2"/>
<evidence type="ECO:0000256" key="6">
    <source>
        <dbReference type="ARBA" id="ARBA00023224"/>
    </source>
</evidence>
<evidence type="ECO:0000256" key="9">
    <source>
        <dbReference type="SAM" id="Phobius"/>
    </source>
</evidence>
<dbReference type="InterPro" id="IPR033480">
    <property type="entry name" value="sCache_2"/>
</dbReference>
<dbReference type="Gene3D" id="3.30.450.20">
    <property type="entry name" value="PAS domain"/>
    <property type="match status" value="1"/>
</dbReference>
<dbReference type="Pfam" id="PF00015">
    <property type="entry name" value="MCPsignal"/>
    <property type="match status" value="1"/>
</dbReference>
<dbReference type="GO" id="GO:0006935">
    <property type="term" value="P:chemotaxis"/>
    <property type="evidence" value="ECO:0007669"/>
    <property type="project" value="UniProtKB-ARBA"/>
</dbReference>
<protein>
    <submittedName>
        <fullName evidence="11">Methyl-accepting chemotaxis protein</fullName>
    </submittedName>
</protein>
<proteinExistence type="inferred from homology"/>
<dbReference type="PROSITE" id="PS50111">
    <property type="entry name" value="CHEMOTAXIS_TRANSDUC_2"/>
    <property type="match status" value="1"/>
</dbReference>
<evidence type="ECO:0000256" key="2">
    <source>
        <dbReference type="ARBA" id="ARBA00022475"/>
    </source>
</evidence>
<keyword evidence="3 9" id="KW-0812">Transmembrane</keyword>
<keyword evidence="6 8" id="KW-0807">Transducer</keyword>
<evidence type="ECO:0000256" key="3">
    <source>
        <dbReference type="ARBA" id="ARBA00022692"/>
    </source>
</evidence>
<dbReference type="Proteomes" id="UP000325161">
    <property type="component" value="Chromosome"/>
</dbReference>
<dbReference type="KEGG" id="pacr:FXN63_01280"/>
<feature type="transmembrane region" description="Helical" evidence="9">
    <location>
        <begin position="84"/>
        <end position="104"/>
    </location>
</feature>
<evidence type="ECO:0000313" key="11">
    <source>
        <dbReference type="EMBL" id="QEI04619.1"/>
    </source>
</evidence>
<comment type="similarity">
    <text evidence="7">Belongs to the methyl-accepting chemotaxis (MCP) protein family.</text>
</comment>
<dbReference type="AlphaFoldDB" id="A0A5C0AR99"/>
<accession>A0A5C0AR99</accession>
<feature type="domain" description="Methyl-accepting transducer" evidence="10">
    <location>
        <begin position="348"/>
        <end position="584"/>
    </location>
</feature>
<keyword evidence="12" id="KW-1185">Reference proteome</keyword>
<keyword evidence="5 9" id="KW-0472">Membrane</keyword>
<dbReference type="SUPFAM" id="SSF58104">
    <property type="entry name" value="Methyl-accepting chemotaxis protein (MCP) signaling domain"/>
    <property type="match status" value="1"/>
</dbReference>
<sequence>MTRRADQSTMRLAVVFSARLARFPLFGGLIFVVTGNYPYRQIRFYPPRIRDDMETTLATPVALHAHKPVRRSLQGWRNSFRVKLYALVAVATVLLLGFNAYTLYSNYQEALAAKQREVGSVLDAAIGVLNRYAKQVDDGKLDRATAEQQAYEALRGMRYGPDKDFVFAWRLADTIAMVHGIPGTEGQSIARNVVSNGRSPVEMAQARINAVRAAGGREYVQVMQKRPGTEAPVAKLNLSALYEPWGLMVGSGVWLDNIQDNLRADLIKGIIISLAVIGVLLLSGALIVRSVMRQLGGEPASAVAVMQRAADGDFAIHTYGKTIPGSLLAAFGNMSGSIRGMIVNVRDEASSLKRDAGRLSESVEQVSSAASHQSEATASMAAAIEELTVSVSHISEAAIETEKLSEGVATLCRNSESQVNSASSGMQRIASAVGEASTKIAGLEARAEQINVIAGAIKEIASQTNLLALNAAIEAARAGEQGRGFSVVADEVRKLAERTASATIEIEQMVQAVQAETKDSTATMSRVRPIVEEGNSLTNQVAESLREIRSRADMTLERVREVANATREQSSASTSIAQRVEGIAQMVEETNASMEETARSASDMRDMSVRLDSLVGQFKV</sequence>
<evidence type="ECO:0000256" key="4">
    <source>
        <dbReference type="ARBA" id="ARBA00022989"/>
    </source>
</evidence>
<name>A0A5C0AR99_9BURK</name>
<evidence type="ECO:0000313" key="12">
    <source>
        <dbReference type="Proteomes" id="UP000325161"/>
    </source>
</evidence>
<feature type="transmembrane region" description="Helical" evidence="9">
    <location>
        <begin position="20"/>
        <end position="39"/>
    </location>
</feature>
<dbReference type="SMART" id="SM01049">
    <property type="entry name" value="Cache_2"/>
    <property type="match status" value="1"/>
</dbReference>
<dbReference type="InterPro" id="IPR004089">
    <property type="entry name" value="MCPsignal_dom"/>
</dbReference>
<dbReference type="GO" id="GO:0007165">
    <property type="term" value="P:signal transduction"/>
    <property type="evidence" value="ECO:0007669"/>
    <property type="project" value="UniProtKB-KW"/>
</dbReference>
<dbReference type="Pfam" id="PF17200">
    <property type="entry name" value="sCache_2"/>
    <property type="match status" value="1"/>
</dbReference>
<dbReference type="Gene3D" id="1.10.287.950">
    <property type="entry name" value="Methyl-accepting chemotaxis protein"/>
    <property type="match status" value="1"/>
</dbReference>